<reference evidence="5" key="1">
    <citation type="journal article" date="2013" name="Genome Announc.">
        <title>First genome sequence of a syntrophic acetate-oxidizing bacterium, Tepidanaerobacter acetatoxydans strain Re1.</title>
        <authorList>
            <person name="Manzoor S."/>
            <person name="Bongcam-Rudloff E."/>
            <person name="Schnurer A."/>
            <person name="Muller B."/>
        </authorList>
    </citation>
    <scope>NUCLEOTIDE SEQUENCE [LARGE SCALE GENOMIC DNA]</scope>
    <source>
        <strain evidence="5">Re1</strain>
    </source>
</reference>
<evidence type="ECO:0000313" key="4">
    <source>
        <dbReference type="EMBL" id="CCP25237.1"/>
    </source>
</evidence>
<gene>
    <name evidence="4" type="ordered locus">TEPIRE1_0551</name>
</gene>
<feature type="chain" id="PRO_5003311199" evidence="2">
    <location>
        <begin position="26"/>
        <end position="714"/>
    </location>
</feature>
<keyword evidence="5" id="KW-1185">Reference proteome</keyword>
<feature type="domain" description="SLH" evidence="3">
    <location>
        <begin position="532"/>
        <end position="594"/>
    </location>
</feature>
<dbReference type="eggNOG" id="COG3210">
    <property type="taxonomic scope" value="Bacteria"/>
</dbReference>
<evidence type="ECO:0000256" key="2">
    <source>
        <dbReference type="SAM" id="SignalP"/>
    </source>
</evidence>
<evidence type="ECO:0000256" key="1">
    <source>
        <dbReference type="ARBA" id="ARBA00022737"/>
    </source>
</evidence>
<protein>
    <submittedName>
        <fullName evidence="4">S-layer domain-containing protein</fullName>
    </submittedName>
</protein>
<dbReference type="KEGG" id="tep:TepRe1_0501"/>
<feature type="signal peptide" evidence="2">
    <location>
        <begin position="1"/>
        <end position="25"/>
    </location>
</feature>
<dbReference type="InterPro" id="IPR001119">
    <property type="entry name" value="SLH_dom"/>
</dbReference>
<dbReference type="HOGENOM" id="CLU_019560_0_0_9"/>
<dbReference type="AlphaFoldDB" id="F4LVC3"/>
<name>F4LVC3_TEPAE</name>
<dbReference type="EMBL" id="HF563609">
    <property type="protein sequence ID" value="CCP25237.1"/>
    <property type="molecule type" value="Genomic_DNA"/>
</dbReference>
<dbReference type="Pfam" id="PF16244">
    <property type="entry name" value="DUF4901"/>
    <property type="match status" value="2"/>
</dbReference>
<feature type="domain" description="SLH" evidence="3">
    <location>
        <begin position="656"/>
        <end position="714"/>
    </location>
</feature>
<dbReference type="InterPro" id="IPR032599">
    <property type="entry name" value="YcdB/YcdC_rep_domain"/>
</dbReference>
<dbReference type="OrthoDB" id="2473368at2"/>
<dbReference type="KEGG" id="tae:TepiRe1_0551"/>
<accession>L0S0C4</accession>
<organism evidence="4 5">
    <name type="scientific">Tepidanaerobacter acetatoxydans (strain DSM 21804 / JCM 16047 / Re1)</name>
    <dbReference type="NCBI Taxonomy" id="1209989"/>
    <lineage>
        <taxon>Bacteria</taxon>
        <taxon>Bacillati</taxon>
        <taxon>Bacillota</taxon>
        <taxon>Clostridia</taxon>
        <taxon>Thermosediminibacterales</taxon>
        <taxon>Tepidanaerobacteraceae</taxon>
        <taxon>Tepidanaerobacter</taxon>
    </lineage>
</organism>
<evidence type="ECO:0000259" key="3">
    <source>
        <dbReference type="PROSITE" id="PS51272"/>
    </source>
</evidence>
<sequence length="714" mass="81718">MKKLLSLVLVLTFAFSIVSPAIALADTSISQEKAIEKIKKIFDTTIYDRFNINYNENDGNKKVWELYWSKSKAPYGSLSASIDAETGNILNMYMYKGYDPDRKTSAIPKYSREQAIEIAKTFAEKLQPLEFAKTKLINREEIIYPLSVKDYDDSYFFNFTRIESNIPVENDGIYINVDAHTGEVVSYSFNWSWEPLPSAEKVISPEDAEKIFSDKEGLKLIYQRYYDYRTREENIKLVYTLSSQRFLIDAITGELINDVYYDNYNMGAGEAQKAMDSDFTPAEAKEVEITKNCISKDAAVNIVKKYVSIPNDYKQSWANLYEDYDNPDQKVWSISWEKSDDNGEGGSIYARVNAVTSELLSFDFYDYSNQPKEFKQNYDRTAAQKKAEEFLEKIQPERFKEVKLEEVNERVDELEKIREHNFTYTRIVNGIPYTANGFNLTVDAQSGNITSYRMQWHERDFPSTDGILAKSDAEARFLKDIGLELVYASIYNPKDDTNSYRLVYRPKTAKSYTFDASDFKPLDYKGRPIEEDVKTIFTDIKGHWAENDIQLLIDLGVIKSAEDKFYPDKSITEGEFIKLLLIAKNQGISDDMELQPVAKSESGEEIQKYVDVALKLGWVKPGEVDIKRFLSREKAAAFVVRAMGLEKVACLSDIYKDIAKDSASIKPEYKGHATIAMGLKLLSADNGNFKPKTDVTRAQAATILVRMLKSDNIQ</sequence>
<dbReference type="PATRIC" id="fig|1209989.3.peg.590"/>
<dbReference type="RefSeq" id="WP_013777621.1">
    <property type="nucleotide sequence ID" value="NC_015519.1"/>
</dbReference>
<dbReference type="STRING" id="1209989.TepRe1_0501"/>
<dbReference type="Proteomes" id="UP000010802">
    <property type="component" value="Chromosome"/>
</dbReference>
<dbReference type="PROSITE" id="PS51272">
    <property type="entry name" value="SLH"/>
    <property type="match status" value="2"/>
</dbReference>
<accession>F4LVC3</accession>
<keyword evidence="1" id="KW-0677">Repeat</keyword>
<keyword evidence="2" id="KW-0732">Signal</keyword>
<proteinExistence type="predicted"/>
<dbReference type="Pfam" id="PF00395">
    <property type="entry name" value="SLH"/>
    <property type="match status" value="2"/>
</dbReference>
<evidence type="ECO:0000313" key="5">
    <source>
        <dbReference type="Proteomes" id="UP000010802"/>
    </source>
</evidence>